<dbReference type="OrthoDB" id="9879478at2"/>
<organism evidence="2 3">
    <name type="scientific">Amycolatopsis marina</name>
    <dbReference type="NCBI Taxonomy" id="490629"/>
    <lineage>
        <taxon>Bacteria</taxon>
        <taxon>Bacillati</taxon>
        <taxon>Actinomycetota</taxon>
        <taxon>Actinomycetes</taxon>
        <taxon>Pseudonocardiales</taxon>
        <taxon>Pseudonocardiaceae</taxon>
        <taxon>Amycolatopsis</taxon>
    </lineage>
</organism>
<reference evidence="3" key="1">
    <citation type="submission" date="2016-10" db="EMBL/GenBank/DDBJ databases">
        <authorList>
            <person name="Varghese N."/>
            <person name="Submissions S."/>
        </authorList>
    </citation>
    <scope>NUCLEOTIDE SEQUENCE [LARGE SCALE GENOMIC DNA]</scope>
    <source>
        <strain evidence="3">CGMCC 4.3568</strain>
    </source>
</reference>
<dbReference type="EMBL" id="FOKG01000003">
    <property type="protein sequence ID" value="SFB00974.1"/>
    <property type="molecule type" value="Genomic_DNA"/>
</dbReference>
<gene>
    <name evidence="2" type="ORF">SAMN05216266_103253</name>
</gene>
<dbReference type="Proteomes" id="UP000243799">
    <property type="component" value="Unassembled WGS sequence"/>
</dbReference>
<evidence type="ECO:0000313" key="2">
    <source>
        <dbReference type="EMBL" id="SFB00974.1"/>
    </source>
</evidence>
<accession>A0A1I0XJ90</accession>
<keyword evidence="3" id="KW-1185">Reference proteome</keyword>
<evidence type="ECO:0000313" key="3">
    <source>
        <dbReference type="Proteomes" id="UP000243799"/>
    </source>
</evidence>
<name>A0A1I0XJ90_9PSEU</name>
<dbReference type="RefSeq" id="WP_091671403.1">
    <property type="nucleotide sequence ID" value="NZ_FOKG01000003.1"/>
</dbReference>
<feature type="compositionally biased region" description="Basic and acidic residues" evidence="1">
    <location>
        <begin position="21"/>
        <end position="50"/>
    </location>
</feature>
<protein>
    <submittedName>
        <fullName evidence="2">Uncharacterized protein</fullName>
    </submittedName>
</protein>
<proteinExistence type="predicted"/>
<sequence>MADEPTDDRQDSGHTPMPENPRARPEQTVDSLEDRVFGETQDQQRDEDPNRPAYEQDIEPEETTADQGHQVDEPPE</sequence>
<dbReference type="AlphaFoldDB" id="A0A1I0XJ90"/>
<evidence type="ECO:0000256" key="1">
    <source>
        <dbReference type="SAM" id="MobiDB-lite"/>
    </source>
</evidence>
<feature type="region of interest" description="Disordered" evidence="1">
    <location>
        <begin position="1"/>
        <end position="76"/>
    </location>
</feature>